<feature type="transmembrane region" description="Helical" evidence="1">
    <location>
        <begin position="65"/>
        <end position="90"/>
    </location>
</feature>
<keyword evidence="1" id="KW-1133">Transmembrane helix</keyword>
<protein>
    <submittedName>
        <fullName evidence="2">Uncharacterized protein</fullName>
    </submittedName>
</protein>
<dbReference type="EMBL" id="KV005016">
    <property type="protein sequence ID" value="KZV34885.1"/>
    <property type="molecule type" value="Genomic_DNA"/>
</dbReference>
<evidence type="ECO:0000313" key="3">
    <source>
        <dbReference type="Proteomes" id="UP000250235"/>
    </source>
</evidence>
<keyword evidence="3" id="KW-1185">Reference proteome</keyword>
<evidence type="ECO:0000256" key="1">
    <source>
        <dbReference type="SAM" id="Phobius"/>
    </source>
</evidence>
<proteinExistence type="predicted"/>
<dbReference type="AlphaFoldDB" id="A0A2Z7BRY4"/>
<sequence>MPVNPRVRTLLAYLLPAMNLKSELSLESLPDRKMQLLNSKFDTDITQSPVSHRWSLYLELPAGTSIIHCVGLALSWFCIYAIWFPVACWFSKQLKFQNALTGWYLDCVRVYVSCGGTNKQTPFSGPTDTVQSTRILAPAITSRLNDEESGSYQNAAMSKYEDNKDLSIIVAATTTPVSKLESKVQALLKKELFNGLAALSYQMAEIVAFLKDGDAKKGEMEKYKLCLYENQIGTSELTQKPK</sequence>
<accession>A0A2Z7BRY4</accession>
<organism evidence="2 3">
    <name type="scientific">Dorcoceras hygrometricum</name>
    <dbReference type="NCBI Taxonomy" id="472368"/>
    <lineage>
        <taxon>Eukaryota</taxon>
        <taxon>Viridiplantae</taxon>
        <taxon>Streptophyta</taxon>
        <taxon>Embryophyta</taxon>
        <taxon>Tracheophyta</taxon>
        <taxon>Spermatophyta</taxon>
        <taxon>Magnoliopsida</taxon>
        <taxon>eudicotyledons</taxon>
        <taxon>Gunneridae</taxon>
        <taxon>Pentapetalae</taxon>
        <taxon>asterids</taxon>
        <taxon>lamiids</taxon>
        <taxon>Lamiales</taxon>
        <taxon>Gesneriaceae</taxon>
        <taxon>Didymocarpoideae</taxon>
        <taxon>Trichosporeae</taxon>
        <taxon>Loxocarpinae</taxon>
        <taxon>Dorcoceras</taxon>
    </lineage>
</organism>
<dbReference type="Proteomes" id="UP000250235">
    <property type="component" value="Unassembled WGS sequence"/>
</dbReference>
<evidence type="ECO:0000313" key="2">
    <source>
        <dbReference type="EMBL" id="KZV34885.1"/>
    </source>
</evidence>
<reference evidence="2 3" key="1">
    <citation type="journal article" date="2015" name="Proc. Natl. Acad. Sci. U.S.A.">
        <title>The resurrection genome of Boea hygrometrica: A blueprint for survival of dehydration.</title>
        <authorList>
            <person name="Xiao L."/>
            <person name="Yang G."/>
            <person name="Zhang L."/>
            <person name="Yang X."/>
            <person name="Zhao S."/>
            <person name="Ji Z."/>
            <person name="Zhou Q."/>
            <person name="Hu M."/>
            <person name="Wang Y."/>
            <person name="Chen M."/>
            <person name="Xu Y."/>
            <person name="Jin H."/>
            <person name="Xiao X."/>
            <person name="Hu G."/>
            <person name="Bao F."/>
            <person name="Hu Y."/>
            <person name="Wan P."/>
            <person name="Li L."/>
            <person name="Deng X."/>
            <person name="Kuang T."/>
            <person name="Xiang C."/>
            <person name="Zhu J.K."/>
            <person name="Oliver M.J."/>
            <person name="He Y."/>
        </authorList>
    </citation>
    <scope>NUCLEOTIDE SEQUENCE [LARGE SCALE GENOMIC DNA]</scope>
    <source>
        <strain evidence="3">cv. XS01</strain>
    </source>
</reference>
<keyword evidence="1" id="KW-0812">Transmembrane</keyword>
<keyword evidence="1" id="KW-0472">Membrane</keyword>
<gene>
    <name evidence="2" type="ORF">F511_10140</name>
</gene>
<name>A0A2Z7BRY4_9LAMI</name>